<dbReference type="PROSITE" id="PS00677">
    <property type="entry name" value="DAO"/>
    <property type="match status" value="1"/>
</dbReference>
<dbReference type="Gene3D" id="3.30.9.10">
    <property type="entry name" value="D-Amino Acid Oxidase, subunit A, domain 2"/>
    <property type="match status" value="1"/>
</dbReference>
<feature type="binding site" evidence="6">
    <location>
        <position position="329"/>
    </location>
    <ligand>
        <name>D-dopa</name>
        <dbReference type="ChEBI" id="CHEBI:149689"/>
    </ligand>
</feature>
<reference evidence="8" key="1">
    <citation type="journal article" date="2020" name="Stud. Mycol.">
        <title>101 Dothideomycetes genomes: a test case for predicting lifestyles and emergence of pathogens.</title>
        <authorList>
            <person name="Haridas S."/>
            <person name="Albert R."/>
            <person name="Binder M."/>
            <person name="Bloem J."/>
            <person name="Labutti K."/>
            <person name="Salamov A."/>
            <person name="Andreopoulos B."/>
            <person name="Baker S."/>
            <person name="Barry K."/>
            <person name="Bills G."/>
            <person name="Bluhm B."/>
            <person name="Cannon C."/>
            <person name="Castanera R."/>
            <person name="Culley D."/>
            <person name="Daum C."/>
            <person name="Ezra D."/>
            <person name="Gonzalez J."/>
            <person name="Henrissat B."/>
            <person name="Kuo A."/>
            <person name="Liang C."/>
            <person name="Lipzen A."/>
            <person name="Lutzoni F."/>
            <person name="Magnuson J."/>
            <person name="Mondo S."/>
            <person name="Nolan M."/>
            <person name="Ohm R."/>
            <person name="Pangilinan J."/>
            <person name="Park H.-J."/>
            <person name="Ramirez L."/>
            <person name="Alfaro M."/>
            <person name="Sun H."/>
            <person name="Tritt A."/>
            <person name="Yoshinaga Y."/>
            <person name="Zwiers L.-H."/>
            <person name="Turgeon B."/>
            <person name="Goodwin S."/>
            <person name="Spatafora J."/>
            <person name="Crous P."/>
            <person name="Grigoriev I."/>
        </authorList>
    </citation>
    <scope>NUCLEOTIDE SEQUENCE</scope>
    <source>
        <strain evidence="8">CBS 107.79</strain>
    </source>
</reference>
<evidence type="ECO:0000256" key="2">
    <source>
        <dbReference type="ARBA" id="ARBA00006730"/>
    </source>
</evidence>
<dbReference type="PANTHER" id="PTHR11530:SF16">
    <property type="entry name" value="D-AMINO ACID OXIDASE (AFU_ORTHOLOGUE AFUA_5G11290)"/>
    <property type="match status" value="1"/>
</dbReference>
<gene>
    <name evidence="8" type="ORF">BU23DRAFT_646032</name>
</gene>
<evidence type="ECO:0000313" key="9">
    <source>
        <dbReference type="Proteomes" id="UP000800036"/>
    </source>
</evidence>
<evidence type="ECO:0000256" key="3">
    <source>
        <dbReference type="ARBA" id="ARBA00022630"/>
    </source>
</evidence>
<comment type="cofactor">
    <cofactor evidence="1 6">
        <name>FAD</name>
        <dbReference type="ChEBI" id="CHEBI:57692"/>
    </cofactor>
</comment>
<keyword evidence="3" id="KW-0285">Flavoprotein</keyword>
<organism evidence="8 9">
    <name type="scientific">Bimuria novae-zelandiae CBS 107.79</name>
    <dbReference type="NCBI Taxonomy" id="1447943"/>
    <lineage>
        <taxon>Eukaryota</taxon>
        <taxon>Fungi</taxon>
        <taxon>Dikarya</taxon>
        <taxon>Ascomycota</taxon>
        <taxon>Pezizomycotina</taxon>
        <taxon>Dothideomycetes</taxon>
        <taxon>Pleosporomycetidae</taxon>
        <taxon>Pleosporales</taxon>
        <taxon>Massarineae</taxon>
        <taxon>Didymosphaeriaceae</taxon>
        <taxon>Bimuria</taxon>
    </lineage>
</organism>
<dbReference type="Pfam" id="PF01266">
    <property type="entry name" value="DAO"/>
    <property type="match status" value="1"/>
</dbReference>
<feature type="binding site" evidence="6">
    <location>
        <position position="301"/>
    </location>
    <ligand>
        <name>D-dopa</name>
        <dbReference type="ChEBI" id="CHEBI:149689"/>
    </ligand>
</feature>
<evidence type="ECO:0000256" key="4">
    <source>
        <dbReference type="ARBA" id="ARBA00022827"/>
    </source>
</evidence>
<dbReference type="GO" id="GO:0071949">
    <property type="term" value="F:FAD binding"/>
    <property type="evidence" value="ECO:0007669"/>
    <property type="project" value="InterPro"/>
</dbReference>
<dbReference type="PIRSF" id="PIRSF000189">
    <property type="entry name" value="D-aa_oxidase"/>
    <property type="match status" value="1"/>
</dbReference>
<proteinExistence type="inferred from homology"/>
<keyword evidence="9" id="KW-1185">Reference proteome</keyword>
<evidence type="ECO:0000259" key="7">
    <source>
        <dbReference type="Pfam" id="PF01266"/>
    </source>
</evidence>
<dbReference type="GO" id="GO:0005737">
    <property type="term" value="C:cytoplasm"/>
    <property type="evidence" value="ECO:0007669"/>
    <property type="project" value="TreeGrafter"/>
</dbReference>
<dbReference type="PANTHER" id="PTHR11530">
    <property type="entry name" value="D-AMINO ACID OXIDASE"/>
    <property type="match status" value="1"/>
</dbReference>
<name>A0A6A5V5P7_9PLEO</name>
<dbReference type="InterPro" id="IPR006076">
    <property type="entry name" value="FAD-dep_OxRdtase"/>
</dbReference>
<dbReference type="GO" id="GO:0019478">
    <property type="term" value="P:D-amino acid catabolic process"/>
    <property type="evidence" value="ECO:0007669"/>
    <property type="project" value="TreeGrafter"/>
</dbReference>
<dbReference type="Gene3D" id="3.40.50.720">
    <property type="entry name" value="NAD(P)-binding Rossmann-like Domain"/>
    <property type="match status" value="1"/>
</dbReference>
<evidence type="ECO:0000256" key="5">
    <source>
        <dbReference type="ARBA" id="ARBA00023002"/>
    </source>
</evidence>
<comment type="similarity">
    <text evidence="2">Belongs to the DAMOX/DASOX family.</text>
</comment>
<dbReference type="Proteomes" id="UP000800036">
    <property type="component" value="Unassembled WGS sequence"/>
</dbReference>
<feature type="binding site" evidence="6">
    <location>
        <position position="241"/>
    </location>
    <ligand>
        <name>D-dopa</name>
        <dbReference type="ChEBI" id="CHEBI:149689"/>
    </ligand>
</feature>
<dbReference type="SUPFAM" id="SSF51971">
    <property type="entry name" value="Nucleotide-binding domain"/>
    <property type="match status" value="1"/>
</dbReference>
<sequence length="356" mass="39494">MTNFTVLGAGVIGLTTALTLREEFPEARITVVAKHFPGDRSIEYTSPWAGANWSSMATDNGVLEAYDRVTFERFGRMVREGLGEEIGLGRMVLRVIYDGEIDEVDVLSEGTGKIWYEELVGGMRELEKSELPTGAVFGLDFKSTFRLNTQVYLNWLQAQVLKKGIRTVRRHYASLSALLADFPETSVLVNCSALGSLQLEDVRDTKLYPTRGQTVLVAEPKAPIERMYMRSPKRIDPTVAYVFPRPCGGGVILGGSRQDNDWSAEPDMQLAEEIMRRCCELCPKLGKPEDLQVISHNVGLRPTRKGGPRIEIQKWSNGTPVVHNYGHAGAGYQSSWGTAEKAVELVKKALETKAKL</sequence>
<accession>A0A6A5V5P7</accession>
<dbReference type="InterPro" id="IPR006181">
    <property type="entry name" value="D-amino_acid_oxidase_CS"/>
</dbReference>
<protein>
    <submittedName>
        <fullName evidence="8">D-amino-acid oxidase-like protein</fullName>
    </submittedName>
</protein>
<keyword evidence="5" id="KW-0560">Oxidoreductase</keyword>
<evidence type="ECO:0000256" key="1">
    <source>
        <dbReference type="ARBA" id="ARBA00001974"/>
    </source>
</evidence>
<dbReference type="SUPFAM" id="SSF54373">
    <property type="entry name" value="FAD-linked reductases, C-terminal domain"/>
    <property type="match status" value="1"/>
</dbReference>
<evidence type="ECO:0000313" key="8">
    <source>
        <dbReference type="EMBL" id="KAF1971579.1"/>
    </source>
</evidence>
<feature type="binding site" evidence="6">
    <location>
        <begin position="45"/>
        <end position="46"/>
    </location>
    <ligand>
        <name>FAD</name>
        <dbReference type="ChEBI" id="CHEBI:57692"/>
    </ligand>
</feature>
<feature type="domain" description="FAD dependent oxidoreductase" evidence="7">
    <location>
        <begin position="5"/>
        <end position="345"/>
    </location>
</feature>
<dbReference type="EMBL" id="ML976692">
    <property type="protein sequence ID" value="KAF1971579.1"/>
    <property type="molecule type" value="Genomic_DNA"/>
</dbReference>
<evidence type="ECO:0000256" key="6">
    <source>
        <dbReference type="PIRSR" id="PIRSR000189-1"/>
    </source>
</evidence>
<dbReference type="OrthoDB" id="2015447at2759"/>
<dbReference type="GO" id="GO:0003884">
    <property type="term" value="F:D-amino-acid oxidase activity"/>
    <property type="evidence" value="ECO:0007669"/>
    <property type="project" value="InterPro"/>
</dbReference>
<dbReference type="InterPro" id="IPR023209">
    <property type="entry name" value="DAO"/>
</dbReference>
<keyword evidence="4 6" id="KW-0274">FAD</keyword>
<dbReference type="AlphaFoldDB" id="A0A6A5V5P7"/>